<protein>
    <recommendedName>
        <fullName evidence="5">Siderophore-interacting protein</fullName>
    </recommendedName>
</protein>
<dbReference type="Proteomes" id="UP000606172">
    <property type="component" value="Unassembled WGS sequence"/>
</dbReference>
<accession>A0A919REZ3</accession>
<evidence type="ECO:0000259" key="2">
    <source>
        <dbReference type="Pfam" id="PF08021"/>
    </source>
</evidence>
<dbReference type="Pfam" id="PF04954">
    <property type="entry name" value="SIP"/>
    <property type="match status" value="1"/>
</dbReference>
<name>A0A919REZ3_9ACTN</name>
<dbReference type="Gene3D" id="3.40.50.80">
    <property type="entry name" value="Nucleotide-binding domain of ferredoxin-NADP reductase (FNR) module"/>
    <property type="match status" value="1"/>
</dbReference>
<evidence type="ECO:0008006" key="5">
    <source>
        <dbReference type="Google" id="ProtNLM"/>
    </source>
</evidence>
<dbReference type="CDD" id="cd06193">
    <property type="entry name" value="siderophore_interacting"/>
    <property type="match status" value="1"/>
</dbReference>
<dbReference type="InterPro" id="IPR007037">
    <property type="entry name" value="SIP_rossman_dom"/>
</dbReference>
<sequence length="204" mass="21577">MDFVLHGDTGPASTWVSRAREGDEIWIVGPNAAYPGIQDGLEWRAPAEATCVLLAGDETAVPAIRAIVEALPPGVRARVLLEVPAADDSLPIAAGPDVEITWLTRGHAPHGELLVPAVREVAARVAADADAARGGGSALEDVDVDTTILWEIPTDTAGGTFYAWLAGEAGVVKTLRRHLVQEVGVDRRAVAFMGYWRLGRSEGD</sequence>
<comment type="caution">
    <text evidence="3">The sequence shown here is derived from an EMBL/GenBank/DDBJ whole genome shotgun (WGS) entry which is preliminary data.</text>
</comment>
<dbReference type="PANTHER" id="PTHR30157:SF0">
    <property type="entry name" value="NADPH-DEPENDENT FERRIC-CHELATE REDUCTASE"/>
    <property type="match status" value="1"/>
</dbReference>
<proteinExistence type="predicted"/>
<dbReference type="AlphaFoldDB" id="A0A919REZ3"/>
<keyword evidence="4" id="KW-1185">Reference proteome</keyword>
<dbReference type="Pfam" id="PF08021">
    <property type="entry name" value="FAD_binding_9"/>
    <property type="match status" value="1"/>
</dbReference>
<evidence type="ECO:0000259" key="1">
    <source>
        <dbReference type="Pfam" id="PF04954"/>
    </source>
</evidence>
<dbReference type="InterPro" id="IPR039261">
    <property type="entry name" value="FNR_nucleotide-bd"/>
</dbReference>
<reference evidence="3" key="1">
    <citation type="submission" date="2021-01" db="EMBL/GenBank/DDBJ databases">
        <title>Whole genome shotgun sequence of Sinosporangium siamense NBRC 109515.</title>
        <authorList>
            <person name="Komaki H."/>
            <person name="Tamura T."/>
        </authorList>
    </citation>
    <scope>NUCLEOTIDE SEQUENCE</scope>
    <source>
        <strain evidence="3">NBRC 109515</strain>
    </source>
</reference>
<organism evidence="3 4">
    <name type="scientific">Sinosporangium siamense</name>
    <dbReference type="NCBI Taxonomy" id="1367973"/>
    <lineage>
        <taxon>Bacteria</taxon>
        <taxon>Bacillati</taxon>
        <taxon>Actinomycetota</taxon>
        <taxon>Actinomycetes</taxon>
        <taxon>Streptosporangiales</taxon>
        <taxon>Streptosporangiaceae</taxon>
        <taxon>Sinosporangium</taxon>
    </lineage>
</organism>
<evidence type="ECO:0000313" key="4">
    <source>
        <dbReference type="Proteomes" id="UP000606172"/>
    </source>
</evidence>
<evidence type="ECO:0000313" key="3">
    <source>
        <dbReference type="EMBL" id="GII91184.1"/>
    </source>
</evidence>
<dbReference type="EMBL" id="BOOW01000008">
    <property type="protein sequence ID" value="GII91184.1"/>
    <property type="molecule type" value="Genomic_DNA"/>
</dbReference>
<feature type="domain" description="Siderophore-interacting FAD-binding" evidence="2">
    <location>
        <begin position="1"/>
        <end position="33"/>
    </location>
</feature>
<gene>
    <name evidence="3" type="ORF">Ssi02_14150</name>
</gene>
<dbReference type="InterPro" id="IPR013113">
    <property type="entry name" value="SIP_FAD-bd"/>
</dbReference>
<dbReference type="InterPro" id="IPR039374">
    <property type="entry name" value="SIP_fam"/>
</dbReference>
<feature type="domain" description="SIP-like Rossmann fold" evidence="1">
    <location>
        <begin position="52"/>
        <end position="199"/>
    </location>
</feature>
<dbReference type="PANTHER" id="PTHR30157">
    <property type="entry name" value="FERRIC REDUCTASE, NADPH-DEPENDENT"/>
    <property type="match status" value="1"/>
</dbReference>
<dbReference type="Gene3D" id="2.40.30.10">
    <property type="entry name" value="Translation factors"/>
    <property type="match status" value="1"/>
</dbReference>